<accession>A0ABQ6CPM8</accession>
<comment type="caution">
    <text evidence="2">The sequence shown here is derived from an EMBL/GenBank/DDBJ whole genome shotgun (WGS) entry which is preliminary data.</text>
</comment>
<reference evidence="3" key="1">
    <citation type="journal article" date="2019" name="Int. J. Syst. Evol. Microbiol.">
        <title>The Global Catalogue of Microorganisms (GCM) 10K type strain sequencing project: providing services to taxonomists for standard genome sequencing and annotation.</title>
        <authorList>
            <consortium name="The Broad Institute Genomics Platform"/>
            <consortium name="The Broad Institute Genome Sequencing Center for Infectious Disease"/>
            <person name="Wu L."/>
            <person name="Ma J."/>
        </authorList>
    </citation>
    <scope>NUCLEOTIDE SEQUENCE [LARGE SCALE GENOMIC DNA]</scope>
    <source>
        <strain evidence="3">NBRC 101365</strain>
    </source>
</reference>
<evidence type="ECO:0000256" key="1">
    <source>
        <dbReference type="SAM" id="MobiDB-lite"/>
    </source>
</evidence>
<dbReference type="EMBL" id="BSPC01000027">
    <property type="protein sequence ID" value="GLS20181.1"/>
    <property type="molecule type" value="Genomic_DNA"/>
</dbReference>
<organism evidence="2 3">
    <name type="scientific">Labrys miyagiensis</name>
    <dbReference type="NCBI Taxonomy" id="346912"/>
    <lineage>
        <taxon>Bacteria</taxon>
        <taxon>Pseudomonadati</taxon>
        <taxon>Pseudomonadota</taxon>
        <taxon>Alphaproteobacteria</taxon>
        <taxon>Hyphomicrobiales</taxon>
        <taxon>Xanthobacteraceae</taxon>
        <taxon>Labrys</taxon>
    </lineage>
</organism>
<dbReference type="Proteomes" id="UP001156882">
    <property type="component" value="Unassembled WGS sequence"/>
</dbReference>
<gene>
    <name evidence="2" type="ORF">GCM10007874_31980</name>
</gene>
<keyword evidence="3" id="KW-1185">Reference proteome</keyword>
<name>A0ABQ6CPM8_9HYPH</name>
<feature type="region of interest" description="Disordered" evidence="1">
    <location>
        <begin position="1"/>
        <end position="21"/>
    </location>
</feature>
<sequence>MSANSISREDPTRPEAVILTPSAQKLRRNDAGATISYLFRAVTDSFGEFPGNGRDGALADLRTCLFVCAKIGAAPA</sequence>
<evidence type="ECO:0000313" key="3">
    <source>
        <dbReference type="Proteomes" id="UP001156882"/>
    </source>
</evidence>
<protein>
    <submittedName>
        <fullName evidence="2">Uncharacterized protein</fullName>
    </submittedName>
</protein>
<proteinExistence type="predicted"/>
<evidence type="ECO:0000313" key="2">
    <source>
        <dbReference type="EMBL" id="GLS20181.1"/>
    </source>
</evidence>